<accession>K4PAK5</accession>
<evidence type="ECO:0000313" key="3">
    <source>
        <dbReference type="Proteomes" id="UP000009199"/>
    </source>
</evidence>
<proteinExistence type="predicted"/>
<keyword evidence="3" id="KW-1185">Reference proteome</keyword>
<feature type="region of interest" description="Disordered" evidence="1">
    <location>
        <begin position="1"/>
        <end position="39"/>
    </location>
</feature>
<evidence type="ECO:0000313" key="2">
    <source>
        <dbReference type="EMBL" id="AFV51262.1"/>
    </source>
</evidence>
<organism evidence="2 3">
    <name type="scientific">Sulfolobales Mexican rod-shaped virus 1</name>
    <dbReference type="NCBI Taxonomy" id="2848122"/>
    <lineage>
        <taxon>Viruses</taxon>
        <taxon>Adnaviria</taxon>
        <taxon>Zilligvirae</taxon>
        <taxon>Taleaviricota</taxon>
        <taxon>Tokiviricetes</taxon>
        <taxon>Ligamenvirales</taxon>
        <taxon>Rudiviridae</taxon>
        <taxon>Mexirudivirus</taxon>
        <taxon>Mexirudivirus azufresense</taxon>
        <taxon>Mexirudivirus SMRV1</taxon>
    </lineage>
</organism>
<feature type="compositionally biased region" description="Basic and acidic residues" evidence="1">
    <location>
        <begin position="1"/>
        <end position="19"/>
    </location>
</feature>
<name>K4PAK5_9VIRU</name>
<sequence length="199" mass="23199">MWVGKMERERERGEKREKEREEEERIEERKEEREEEREEEEKLIGRLKWGYTRINELKQLYTEVLKEGVKGLSAKIETSNLMLTAEIHLPENSGTISFDVAYTENGLKLVGYTIDLKDLLIVYSSAGSTLMVKDQYETWVGTNIEEPSSVSLSDRQFITHLLTTLALHALSNTDMPMHIANEHLWRLAELERKLFPLSS</sequence>
<evidence type="ECO:0000256" key="1">
    <source>
        <dbReference type="SAM" id="MobiDB-lite"/>
    </source>
</evidence>
<protein>
    <submittedName>
        <fullName evidence="2">Uncharacterized protein</fullName>
    </submittedName>
</protein>
<dbReference type="Proteomes" id="UP000009199">
    <property type="component" value="Segment"/>
</dbReference>
<reference evidence="2 3" key="1">
    <citation type="journal article" date="2013" name="Genome Announc.">
        <title>Genome sequence of a novel archaeal rudivirus recovered from a mexican hot spring.</title>
        <authorList>
            <person name="Servin-Garciduenas L.E."/>
            <person name="Peng X."/>
            <person name="Garrett R.A."/>
            <person name="Martinez-Romero E."/>
        </authorList>
    </citation>
    <scope>NUCLEOTIDE SEQUENCE [LARGE SCALE GENOMIC DNA]</scope>
</reference>
<dbReference type="EMBL" id="JX944686">
    <property type="protein sequence ID" value="AFV51262.1"/>
    <property type="molecule type" value="Genomic_DNA"/>
</dbReference>
<dbReference type="KEGG" id="vg:13997107"/>